<evidence type="ECO:0000313" key="4">
    <source>
        <dbReference type="Proteomes" id="UP001156601"/>
    </source>
</evidence>
<feature type="chain" id="PRO_5041283283" description="3-keto-alpha-glucoside-1,2-lyase/3-keto-2-hydroxy-glucal hydratase domain-containing protein" evidence="1">
    <location>
        <begin position="19"/>
        <end position="260"/>
    </location>
</feature>
<dbReference type="PROSITE" id="PS51257">
    <property type="entry name" value="PROKAR_LIPOPROTEIN"/>
    <property type="match status" value="1"/>
</dbReference>
<dbReference type="Gene3D" id="2.60.120.560">
    <property type="entry name" value="Exo-inulinase, domain 1"/>
    <property type="match status" value="1"/>
</dbReference>
<dbReference type="Pfam" id="PF06439">
    <property type="entry name" value="3keto-disac_hyd"/>
    <property type="match status" value="1"/>
</dbReference>
<keyword evidence="4" id="KW-1185">Reference proteome</keyword>
<protein>
    <recommendedName>
        <fullName evidence="2">3-keto-alpha-glucoside-1,2-lyase/3-keto-2-hydroxy-glucal hydratase domain-containing protein</fullName>
    </recommendedName>
</protein>
<dbReference type="InterPro" id="IPR010496">
    <property type="entry name" value="AL/BT2_dom"/>
</dbReference>
<comment type="caution">
    <text evidence="3">The sequence shown here is derived from an EMBL/GenBank/DDBJ whole genome shotgun (WGS) entry which is preliminary data.</text>
</comment>
<dbReference type="EMBL" id="BSOT01000006">
    <property type="protein sequence ID" value="GLR71916.1"/>
    <property type="molecule type" value="Genomic_DNA"/>
</dbReference>
<dbReference type="Proteomes" id="UP001156601">
    <property type="component" value="Unassembled WGS sequence"/>
</dbReference>
<reference evidence="3" key="2">
    <citation type="submission" date="2023-01" db="EMBL/GenBank/DDBJ databases">
        <title>Draft genome sequence of Agaribacter marinus strain NBRC 110023.</title>
        <authorList>
            <person name="Sun Q."/>
            <person name="Mori K."/>
        </authorList>
    </citation>
    <scope>NUCLEOTIDE SEQUENCE</scope>
    <source>
        <strain evidence="3">NBRC 110023</strain>
    </source>
</reference>
<evidence type="ECO:0000313" key="3">
    <source>
        <dbReference type="EMBL" id="GLR71916.1"/>
    </source>
</evidence>
<name>A0AA37SXY3_9ALTE</name>
<feature type="signal peptide" evidence="1">
    <location>
        <begin position="1"/>
        <end position="18"/>
    </location>
</feature>
<dbReference type="GO" id="GO:0016787">
    <property type="term" value="F:hydrolase activity"/>
    <property type="evidence" value="ECO:0007669"/>
    <property type="project" value="InterPro"/>
</dbReference>
<feature type="domain" description="3-keto-alpha-glucoside-1,2-lyase/3-keto-2-hydroxy-glucal hydratase" evidence="2">
    <location>
        <begin position="28"/>
        <end position="258"/>
    </location>
</feature>
<evidence type="ECO:0000256" key="1">
    <source>
        <dbReference type="SAM" id="SignalP"/>
    </source>
</evidence>
<sequence length="260" mass="29314">MLKIIPLLSAIIMLSACANHPHSNKNQFETIFNGNDLSGWIVKTHRYKLGEDPDNTFTVHNGMLRVDYTNYTGEFDDRFSHIYYEKPFTNFHLTLEYRFRGEMYTGAPSFAKLNSGVMFYAQSPDSILQNQNWPLSIEMQFLAAGRKGTTRTTGNVCTPGTDIYINGALTKEHCINSSSDTYYSDNWVSAELIVNNGDVTHIINGKTVLEYKRPQIGFTGTIKGIDKSAWDEGKVLSEGYISLQSEGHPIDFKNVKIKAL</sequence>
<keyword evidence="1" id="KW-0732">Signal</keyword>
<accession>A0AA37SXY3</accession>
<proteinExistence type="predicted"/>
<organism evidence="3 4">
    <name type="scientific">Agaribacter marinus</name>
    <dbReference type="NCBI Taxonomy" id="1431249"/>
    <lineage>
        <taxon>Bacteria</taxon>
        <taxon>Pseudomonadati</taxon>
        <taxon>Pseudomonadota</taxon>
        <taxon>Gammaproteobacteria</taxon>
        <taxon>Alteromonadales</taxon>
        <taxon>Alteromonadaceae</taxon>
        <taxon>Agaribacter</taxon>
    </lineage>
</organism>
<evidence type="ECO:0000259" key="2">
    <source>
        <dbReference type="Pfam" id="PF06439"/>
    </source>
</evidence>
<dbReference type="AlphaFoldDB" id="A0AA37SXY3"/>
<dbReference type="RefSeq" id="WP_284218251.1">
    <property type="nucleotide sequence ID" value="NZ_BSOT01000006.1"/>
</dbReference>
<gene>
    <name evidence="3" type="ORF">GCM10007852_28240</name>
</gene>
<reference evidence="3" key="1">
    <citation type="journal article" date="2014" name="Int. J. Syst. Evol. Microbiol.">
        <title>Complete genome sequence of Corynebacterium casei LMG S-19264T (=DSM 44701T), isolated from a smear-ripened cheese.</title>
        <authorList>
            <consortium name="US DOE Joint Genome Institute (JGI-PGF)"/>
            <person name="Walter F."/>
            <person name="Albersmeier A."/>
            <person name="Kalinowski J."/>
            <person name="Ruckert C."/>
        </authorList>
    </citation>
    <scope>NUCLEOTIDE SEQUENCE</scope>
    <source>
        <strain evidence="3">NBRC 110023</strain>
    </source>
</reference>